<name>A0A1Y2CYD1_9FUNG</name>
<reference evidence="1 2" key="1">
    <citation type="submission" date="2016-07" db="EMBL/GenBank/DDBJ databases">
        <title>Pervasive Adenine N6-methylation of Active Genes in Fungi.</title>
        <authorList>
            <consortium name="DOE Joint Genome Institute"/>
            <person name="Mondo S.J."/>
            <person name="Dannebaum R.O."/>
            <person name="Kuo R.C."/>
            <person name="Labutti K."/>
            <person name="Haridas S."/>
            <person name="Kuo A."/>
            <person name="Salamov A."/>
            <person name="Ahrendt S.R."/>
            <person name="Lipzen A."/>
            <person name="Sullivan W."/>
            <person name="Andreopoulos W.B."/>
            <person name="Clum A."/>
            <person name="Lindquist E."/>
            <person name="Daum C."/>
            <person name="Ramamoorthy G.K."/>
            <person name="Gryganskyi A."/>
            <person name="Culley D."/>
            <person name="Magnuson J.K."/>
            <person name="James T.Y."/>
            <person name="O'Malley M.A."/>
            <person name="Stajich J.E."/>
            <person name="Spatafora J.W."/>
            <person name="Visel A."/>
            <person name="Grigoriev I.V."/>
        </authorList>
    </citation>
    <scope>NUCLEOTIDE SEQUENCE [LARGE SCALE GENOMIC DNA]</scope>
    <source>
        <strain evidence="1 2">JEL800</strain>
    </source>
</reference>
<evidence type="ECO:0000313" key="1">
    <source>
        <dbReference type="EMBL" id="ORY52052.1"/>
    </source>
</evidence>
<organism evidence="1 2">
    <name type="scientific">Rhizoclosmatium globosum</name>
    <dbReference type="NCBI Taxonomy" id="329046"/>
    <lineage>
        <taxon>Eukaryota</taxon>
        <taxon>Fungi</taxon>
        <taxon>Fungi incertae sedis</taxon>
        <taxon>Chytridiomycota</taxon>
        <taxon>Chytridiomycota incertae sedis</taxon>
        <taxon>Chytridiomycetes</taxon>
        <taxon>Chytridiales</taxon>
        <taxon>Chytriomycetaceae</taxon>
        <taxon>Rhizoclosmatium</taxon>
    </lineage>
</organism>
<sequence length="472" mass="54385">MKPKNLYWVTNNAFEPLDIMYETLGAPLFRMLRPTGHTQLDAKEIPESDAKLALCREEEDSAVFQIMKQLSIPFKHMKGGYGGPKTLAKYKAFIEVPYQVSTMKLYENLAAGVVMLFPSKDFFQELIEKELHSFGPWDKIARAGKDWYLYMDYYHPDISPYVYYFDSFEHLKELLTADVLDTKNVRVEAPKVYKKLVDNIYHGWADLFNDMGYSVDVHGAPHVRGSGPKPFRVPVYDKSVAEPKSEAEWRQAWKQLDQWKHMKRIERQERAKITVASMTERESEALATSLELKNPNAKKFFKIDKVYDNLDLPLIYLLDYINGEEGKTEEQVFGGSLLKLDELNVEIWMKGVVKLLTSIPNTALLNPSNYLGNAKLQRAFYLMSHLFSADPKSNTPAASLLKTLSSEQTNFMKSKVKSLHKVIFPWAFTGKISSAAQLISSFKSDRELEVRASNRSFLQWRHRFTFNHGSRP</sequence>
<dbReference type="EMBL" id="MCGO01000004">
    <property type="protein sequence ID" value="ORY52052.1"/>
    <property type="molecule type" value="Genomic_DNA"/>
</dbReference>
<evidence type="ECO:0000313" key="2">
    <source>
        <dbReference type="Proteomes" id="UP000193642"/>
    </source>
</evidence>
<comment type="caution">
    <text evidence="1">The sequence shown here is derived from an EMBL/GenBank/DDBJ whole genome shotgun (WGS) entry which is preliminary data.</text>
</comment>
<accession>A0A1Y2CYD1</accession>
<keyword evidence="2" id="KW-1185">Reference proteome</keyword>
<dbReference type="Proteomes" id="UP000193642">
    <property type="component" value="Unassembled WGS sequence"/>
</dbReference>
<dbReference type="OrthoDB" id="543916at2759"/>
<dbReference type="STRING" id="329046.A0A1Y2CYD1"/>
<gene>
    <name evidence="1" type="ORF">BCR33DRAFT_406802</name>
</gene>
<proteinExistence type="predicted"/>
<protein>
    <submittedName>
        <fullName evidence="1">Uncharacterized protein</fullName>
    </submittedName>
</protein>
<dbReference type="AlphaFoldDB" id="A0A1Y2CYD1"/>